<dbReference type="InterPro" id="IPR027417">
    <property type="entry name" value="P-loop_NTPase"/>
</dbReference>
<evidence type="ECO:0000259" key="2">
    <source>
        <dbReference type="Pfam" id="PF08751"/>
    </source>
</evidence>
<dbReference type="Pfam" id="PF08751">
    <property type="entry name" value="TrwC"/>
    <property type="match status" value="1"/>
</dbReference>
<evidence type="ECO:0000256" key="1">
    <source>
        <dbReference type="SAM" id="MobiDB-lite"/>
    </source>
</evidence>
<dbReference type="InterPro" id="IPR014862">
    <property type="entry name" value="TrwC"/>
</dbReference>
<feature type="region of interest" description="Disordered" evidence="1">
    <location>
        <begin position="1029"/>
        <end position="1075"/>
    </location>
</feature>
<dbReference type="GO" id="GO:0004527">
    <property type="term" value="F:exonuclease activity"/>
    <property type="evidence" value="ECO:0007669"/>
    <property type="project" value="UniProtKB-KW"/>
</dbReference>
<dbReference type="Gene3D" id="2.30.30.940">
    <property type="match status" value="1"/>
</dbReference>
<keyword evidence="3" id="KW-0347">Helicase</keyword>
<keyword evidence="3" id="KW-0378">Hydrolase</keyword>
<keyword evidence="3" id="KW-0067">ATP-binding</keyword>
<dbReference type="Gene3D" id="3.40.50.300">
    <property type="entry name" value="P-loop containing nucleotide triphosphate hydrolases"/>
    <property type="match status" value="2"/>
</dbReference>
<keyword evidence="3" id="KW-0540">Nuclease</keyword>
<organism evidence="3">
    <name type="scientific">mine drainage metagenome</name>
    <dbReference type="NCBI Taxonomy" id="410659"/>
    <lineage>
        <taxon>unclassified sequences</taxon>
        <taxon>metagenomes</taxon>
        <taxon>ecological metagenomes</taxon>
    </lineage>
</organism>
<dbReference type="SUPFAM" id="SSF52540">
    <property type="entry name" value="P-loop containing nucleoside triphosphate hydrolases"/>
    <property type="match status" value="2"/>
</dbReference>
<dbReference type="NCBIfam" id="NF041492">
    <property type="entry name" value="MobF"/>
    <property type="match status" value="1"/>
</dbReference>
<accession>E6PSH3</accession>
<comment type="caution">
    <text evidence="3">The sequence shown here is derived from an EMBL/GenBank/DDBJ whole genome shotgun (WGS) entry which is preliminary data.</text>
</comment>
<evidence type="ECO:0000313" key="3">
    <source>
        <dbReference type="EMBL" id="CBH97880.1"/>
    </source>
</evidence>
<keyword evidence="3" id="KW-0547">Nucleotide-binding</keyword>
<protein>
    <submittedName>
        <fullName evidence="3">Putative ATP-dependent exoDNAse (Exonuclease V), alpha subunit-helicase superfamily I member</fullName>
    </submittedName>
</protein>
<sequence>MISRSAISSASGASSYYTSQARAAEYYSGEQVPSAWTGQAAAAMGLRGPVQADALTNILQGRVIERDPEGNLHERQLGRTVRGEHQHRAGQDFTISAPKSVSLEALVHGRDEALQAHRAAVDAALRYLEDHASQSRIRGEYVATDGLAIAQFEHVSTRAQDPQVHTHALIANVTFKDGKAYSLSNEKLLEHRSAADGVYHNTLSRELQKAGYQVTHNRAGHVEIAGYTRQALRDFSTRSAEIEKALAARGLTRDTSSSEARNVAALATRADKDLPEVREAHINRWQAQAQALGIKPAERDPAMRAALREQTPQEAARAAVDAAKAHLTEREFVMRPQDLYQQAARFAQGTTTQASIEKEIERQVRRGDLLRDAAGRFTTQEAIAAERGMDQALQAGKGAHEAVMTAREFDGALAKFEARKAIELKDEQFALTDEQRNAARMILCGDDRFQGVQGLAGTGKTTMLELVREAAEAKGWAIIGHSNGSEQAAKMEQESGIKSTTTASHLIEESRANRDRELAAAALETQQRDPKFNIDPYLHGARNLQAQVKHITDSQGRRYAEIKGQTYSIAAHSRLQHQDPGLGEREGVNTGRSAVFQQAQAGERWSKAEGVGAMLAHARVDARVKQGQQAEVQRLQAALAPPHTRQLRIMDEASQAGQKEFNKAIKTTEQAGARTVFLGDKLQHQSVEAGRAFERGQASMPTPTLGEESIRRQTTDHMKQAVHEILERRHAEALKLIVVREVKDAQSKLPPGATREQKREAAAEDNKKVIDRIAKDYTTMPADQRSRTLIVTSTNIDRLAINSAIRAELKARGDLGESVQMRTLHKVDMTGVEAKRAENYTPGQIIQTTSRTAAWDKGSQLEVLRVDSRTNLITSRDSAGREHAIDPARTRLQTYTQEQREFAAGDRIKFVEPHKLAVQGRDEGVAVRNGQTARIEAVTDKTLTLRIGEGGKAQKVEIERGGNLKAEHAYAATSFSSQGQTVDKVLVHHNTTRGMHGDRETYVNITRARVDAVQYTQDAEKAARQAGVELQKSSAHDIIPVRGDPAQRNPDINPQPSKDLTPDRAPEREREHSYW</sequence>
<dbReference type="NCBIfam" id="TIGR02686">
    <property type="entry name" value="relax_trwC"/>
    <property type="match status" value="1"/>
</dbReference>
<dbReference type="AlphaFoldDB" id="E6PSH3"/>
<dbReference type="EMBL" id="CABM01000048">
    <property type="protein sequence ID" value="CBH97880.1"/>
    <property type="molecule type" value="Genomic_DNA"/>
</dbReference>
<dbReference type="InterPro" id="IPR014059">
    <property type="entry name" value="TraI/TrwC_relax"/>
</dbReference>
<reference evidence="3" key="1">
    <citation type="submission" date="2009-10" db="EMBL/GenBank/DDBJ databases">
        <title>Diversity of trophic interactions inside an arsenic-rich microbial ecosystem.</title>
        <authorList>
            <person name="Bertin P.N."/>
            <person name="Heinrich-Salmeron A."/>
            <person name="Pelletier E."/>
            <person name="Goulhen-Chollet F."/>
            <person name="Arsene-Ploetze F."/>
            <person name="Gallien S."/>
            <person name="Calteau A."/>
            <person name="Vallenet D."/>
            <person name="Casiot C."/>
            <person name="Chane-Woon-Ming B."/>
            <person name="Giloteaux L."/>
            <person name="Barakat M."/>
            <person name="Bonnefoy V."/>
            <person name="Bruneel O."/>
            <person name="Chandler M."/>
            <person name="Cleiss J."/>
            <person name="Duran R."/>
            <person name="Elbaz-Poulichet F."/>
            <person name="Fonknechten N."/>
            <person name="Lauga B."/>
            <person name="Mornico D."/>
            <person name="Ortet P."/>
            <person name="Schaeffer C."/>
            <person name="Siguier P."/>
            <person name="Alexander Thil Smith A."/>
            <person name="Van Dorsselaer A."/>
            <person name="Weissenbach J."/>
            <person name="Medigue C."/>
            <person name="Le Paslier D."/>
        </authorList>
    </citation>
    <scope>NUCLEOTIDE SEQUENCE</scope>
</reference>
<proteinExistence type="predicted"/>
<feature type="domain" description="TrwC relaxase" evidence="2">
    <location>
        <begin position="11"/>
        <end position="291"/>
    </location>
</feature>
<name>E6PSH3_9ZZZZ</name>
<dbReference type="Pfam" id="PF13604">
    <property type="entry name" value="AAA_30"/>
    <property type="match status" value="2"/>
</dbReference>
<dbReference type="GO" id="GO:0004386">
    <property type="term" value="F:helicase activity"/>
    <property type="evidence" value="ECO:0007669"/>
    <property type="project" value="UniProtKB-KW"/>
</dbReference>
<dbReference type="SUPFAM" id="SSF55464">
    <property type="entry name" value="Origin of replication-binding domain, RBD-like"/>
    <property type="match status" value="1"/>
</dbReference>
<keyword evidence="3" id="KW-0269">Exonuclease</keyword>
<gene>
    <name evidence="3" type="ORF">CARN2_3356</name>
</gene>
<feature type="compositionally biased region" description="Basic and acidic residues" evidence="1">
    <location>
        <begin position="1060"/>
        <end position="1075"/>
    </location>
</feature>